<feature type="coiled-coil region" evidence="1">
    <location>
        <begin position="13"/>
        <end position="47"/>
    </location>
</feature>
<accession>A0A8B7ZHS0</accession>
<dbReference type="RefSeq" id="XP_022104547.1">
    <property type="nucleotide sequence ID" value="XM_022248855.1"/>
</dbReference>
<evidence type="ECO:0000256" key="1">
    <source>
        <dbReference type="SAM" id="Coils"/>
    </source>
</evidence>
<feature type="transmembrane region" description="Helical" evidence="2">
    <location>
        <begin position="186"/>
        <end position="214"/>
    </location>
</feature>
<name>A0A8B7ZHS0_ACAPL</name>
<keyword evidence="1" id="KW-0175">Coiled coil</keyword>
<feature type="transmembrane region" description="Helical" evidence="2">
    <location>
        <begin position="145"/>
        <end position="166"/>
    </location>
</feature>
<keyword evidence="2" id="KW-1133">Transmembrane helix</keyword>
<feature type="transmembrane region" description="Helical" evidence="2">
    <location>
        <begin position="446"/>
        <end position="469"/>
    </location>
</feature>
<evidence type="ECO:0000259" key="3">
    <source>
        <dbReference type="Pfam" id="PF01757"/>
    </source>
</evidence>
<dbReference type="OrthoDB" id="207378at2759"/>
<feature type="transmembrane region" description="Helical" evidence="2">
    <location>
        <begin position="481"/>
        <end position="505"/>
    </location>
</feature>
<dbReference type="PANTHER" id="PTHR11161">
    <property type="entry name" value="O-ACYLTRANSFERASE"/>
    <property type="match status" value="1"/>
</dbReference>
<dbReference type="Proteomes" id="UP000694845">
    <property type="component" value="Unplaced"/>
</dbReference>
<dbReference type="InterPro" id="IPR052728">
    <property type="entry name" value="O2_lipid_transport_reg"/>
</dbReference>
<evidence type="ECO:0000313" key="5">
    <source>
        <dbReference type="RefSeq" id="XP_022104547.1"/>
    </source>
</evidence>
<dbReference type="Pfam" id="PF01757">
    <property type="entry name" value="Acyl_transf_3"/>
    <property type="match status" value="1"/>
</dbReference>
<gene>
    <name evidence="5" type="primary">LOC110986720</name>
</gene>
<reference evidence="5" key="1">
    <citation type="submission" date="2025-08" db="UniProtKB">
        <authorList>
            <consortium name="RefSeq"/>
        </authorList>
    </citation>
    <scope>IDENTIFICATION</scope>
</reference>
<organism evidence="4 5">
    <name type="scientific">Acanthaster planci</name>
    <name type="common">Crown-of-thorns starfish</name>
    <dbReference type="NCBI Taxonomy" id="133434"/>
    <lineage>
        <taxon>Eukaryota</taxon>
        <taxon>Metazoa</taxon>
        <taxon>Echinodermata</taxon>
        <taxon>Eleutherozoa</taxon>
        <taxon>Asterozoa</taxon>
        <taxon>Asteroidea</taxon>
        <taxon>Valvatacea</taxon>
        <taxon>Valvatida</taxon>
        <taxon>Acanthasteridae</taxon>
        <taxon>Acanthaster</taxon>
    </lineage>
</organism>
<dbReference type="PANTHER" id="PTHR11161:SF0">
    <property type="entry name" value="O-ACYLTRANSFERASE LIKE PROTEIN"/>
    <property type="match status" value="1"/>
</dbReference>
<feature type="transmembrane region" description="Helical" evidence="2">
    <location>
        <begin position="308"/>
        <end position="325"/>
    </location>
</feature>
<keyword evidence="2" id="KW-0472">Membrane</keyword>
<feature type="domain" description="Acyltransferase 3" evidence="3">
    <location>
        <begin position="148"/>
        <end position="501"/>
    </location>
</feature>
<evidence type="ECO:0000313" key="4">
    <source>
        <dbReference type="Proteomes" id="UP000694845"/>
    </source>
</evidence>
<dbReference type="AlphaFoldDB" id="A0A8B7ZHS0"/>
<feature type="transmembrane region" description="Helical" evidence="2">
    <location>
        <begin position="234"/>
        <end position="255"/>
    </location>
</feature>
<dbReference type="KEGG" id="aplc:110986720"/>
<dbReference type="GO" id="GO:0016747">
    <property type="term" value="F:acyltransferase activity, transferring groups other than amino-acyl groups"/>
    <property type="evidence" value="ECO:0007669"/>
    <property type="project" value="InterPro"/>
</dbReference>
<proteinExistence type="predicted"/>
<feature type="transmembrane region" description="Helical" evidence="2">
    <location>
        <begin position="346"/>
        <end position="363"/>
    </location>
</feature>
<feature type="transmembrane region" description="Helical" evidence="2">
    <location>
        <begin position="375"/>
        <end position="396"/>
    </location>
</feature>
<dbReference type="OMA" id="PTQQIER"/>
<dbReference type="GeneID" id="110986720"/>
<evidence type="ECO:0000256" key="2">
    <source>
        <dbReference type="SAM" id="Phobius"/>
    </source>
</evidence>
<protein>
    <submittedName>
        <fullName evidence="5">Nose resistant to fluoxetine protein 6-like</fullName>
    </submittedName>
</protein>
<keyword evidence="2" id="KW-0812">Transmembrane</keyword>
<feature type="transmembrane region" description="Helical" evidence="2">
    <location>
        <begin position="408"/>
        <end position="434"/>
    </location>
</feature>
<dbReference type="InterPro" id="IPR002656">
    <property type="entry name" value="Acyl_transf_3_dom"/>
</dbReference>
<keyword evidence="4" id="KW-1185">Reference proteome</keyword>
<sequence length="526" mass="59484">MVVVGTLYHLISHRRIQANITKTKAKIEKMEEALSGEKTKKSMKEKEIERRASVNGNIDWPGMNRFSGNHHTTHDNDGFLDVEGALEATENTVPSTDAPVYCTCGVKANKKKVKKMGFLDTLLMGFSALHNGAKIMNTKEAAGNLGVLNGIRVISMWWIILGHTIYFMTPFLDDPRYAGTELYSSFWFSAILYSTVSVDTFFFLSGLLLVYLTLKQLEKSNGKLNWFLFYLHRFVRITPAYMISIAIWTTLTVYFGQGPGKITLFETAAGNCRERWWTNLLYINNLYPFPGSLSQQCMGWTWYLANDMQFFVISPVIIYLLYKPYNNNTVVVYENTAADIIYSKPYCRIPAYLVGMVFGYIFYKLNRQTFKMNKWVNTIMWILAIGVGLSIVYGPYRDEGEPLPQYAAVMYTTLSRAGFVMAVGWVAFSCVVGYGGPVNSLLSWSFWAPLSRITFGAYLLHPILIYAFYTSAKSQYHFTYIMLASTFIANMVLSYAAAFILSIGVEGPVMGLEKALLGGRARGKKN</sequence>